<gene>
    <name evidence="2" type="ORF">DFR64_0541</name>
</gene>
<dbReference type="Pfam" id="PF13175">
    <property type="entry name" value="AAA_15"/>
    <property type="match status" value="1"/>
</dbReference>
<keyword evidence="2" id="KW-0540">Nuclease</keyword>
<keyword evidence="3" id="KW-1185">Reference proteome</keyword>
<evidence type="ECO:0000259" key="1">
    <source>
        <dbReference type="Pfam" id="PF13175"/>
    </source>
</evidence>
<reference evidence="2 3" key="1">
    <citation type="submission" date="2018-08" db="EMBL/GenBank/DDBJ databases">
        <title>Genomic Encyclopedia of Type Strains, Phase IV (KMG-IV): sequencing the most valuable type-strain genomes for metagenomic binning, comparative biology and taxonomic classification.</title>
        <authorList>
            <person name="Goeker M."/>
        </authorList>
    </citation>
    <scope>NUCLEOTIDE SEQUENCE [LARGE SCALE GENOMIC DNA]</scope>
    <source>
        <strain evidence="2 3">DSM 23923</strain>
    </source>
</reference>
<dbReference type="AlphaFoldDB" id="A0A347ZTV6"/>
<keyword evidence="2" id="KW-0378">Hydrolase</keyword>
<protein>
    <submittedName>
        <fullName evidence="2">Putative ATP-dependent endonuclease of OLD family</fullName>
    </submittedName>
</protein>
<dbReference type="SUPFAM" id="SSF52540">
    <property type="entry name" value="P-loop containing nucleoside triphosphate hydrolases"/>
    <property type="match status" value="1"/>
</dbReference>
<proteinExistence type="predicted"/>
<dbReference type="PANTHER" id="PTHR43581">
    <property type="entry name" value="ATP/GTP PHOSPHATASE"/>
    <property type="match status" value="1"/>
</dbReference>
<keyword evidence="2" id="KW-0255">Endonuclease</keyword>
<dbReference type="InterPro" id="IPR027417">
    <property type="entry name" value="P-loop_NTPase"/>
</dbReference>
<dbReference type="CDD" id="cd00267">
    <property type="entry name" value="ABC_ATPase"/>
    <property type="match status" value="1"/>
</dbReference>
<dbReference type="InterPro" id="IPR041685">
    <property type="entry name" value="AAA_GajA/Old/RecF-like"/>
</dbReference>
<evidence type="ECO:0000313" key="3">
    <source>
        <dbReference type="Proteomes" id="UP000256388"/>
    </source>
</evidence>
<name>A0A347ZTV6_9CHLR</name>
<dbReference type="GO" id="GO:0004519">
    <property type="term" value="F:endonuclease activity"/>
    <property type="evidence" value="ECO:0007669"/>
    <property type="project" value="UniProtKB-KW"/>
</dbReference>
<organism evidence="2 3">
    <name type="scientific">Pelolinea submarina</name>
    <dbReference type="NCBI Taxonomy" id="913107"/>
    <lineage>
        <taxon>Bacteria</taxon>
        <taxon>Bacillati</taxon>
        <taxon>Chloroflexota</taxon>
        <taxon>Anaerolineae</taxon>
        <taxon>Anaerolineales</taxon>
        <taxon>Anaerolineaceae</taxon>
        <taxon>Pelolinea</taxon>
    </lineage>
</organism>
<evidence type="ECO:0000313" key="2">
    <source>
        <dbReference type="EMBL" id="REG10681.1"/>
    </source>
</evidence>
<dbReference type="Gene3D" id="3.40.50.300">
    <property type="entry name" value="P-loop containing nucleotide triphosphate hydrolases"/>
    <property type="match status" value="1"/>
</dbReference>
<dbReference type="Proteomes" id="UP000256388">
    <property type="component" value="Unassembled WGS sequence"/>
</dbReference>
<sequence length="604" mass="70126">MRLFSFQIRNFRSIVDTGECKLSEVDNIVVLAGQNESGKTAILEALDYFRNGPSEKFLKFQMRIGSAFTEVICKFTLENNDAKLLGKSENEYKDIVDKLIGLKISFIRRYEKNPTTSITATEETNEIINNVLQEEFEFLCDENGDKKPVERQEQESNLSEEDSSLKLEKLRNQIIENIIKLIPAFSLYSDFSDLLPSEISVTNLNNNNAVKDFQKVFSVDLLELSKISDPRNRSIRIREVEEVASDDFNRSWSQTISSLKKEEKKYSYSLEIENGEPKKIIFMIVGNDGNPLYLEQKSLGFRWFSAFHLRLRALMEEEKQEEKNGFILLIDEPAQNLHEIAQKDVKRILEETSKTGIQIIYSTHNPNLIGIENNELTRIRLISNEEKTGTKIENITQYISRKNRGNMETLSPIRVAMGLINIHSIFDSNQYNIVVEGITDHYYLSAFREMLQKDERLKFIPACGVENVVHLVSVLLGWGCNYKAVFDDDPQQGRKVYNDLKKYFYEENDQIAHKNIYKIKNANGIEDVFSKEDFKKLVILRDRKNSEKQKENSIIVKESGKEMYARLFLEKVEKGEITRDSFSDETIEKVEEIFSWLYSEFLVD</sequence>
<dbReference type="InterPro" id="IPR051396">
    <property type="entry name" value="Bact_Antivir_Def_Nuclease"/>
</dbReference>
<accession>A0A347ZTV6</accession>
<dbReference type="PANTHER" id="PTHR43581:SF3">
    <property type="entry name" value="AAA+ ATPASE DOMAIN-CONTAINING PROTEIN"/>
    <property type="match status" value="1"/>
</dbReference>
<feature type="domain" description="Endonuclease GajA/Old nuclease/RecF-like AAA" evidence="1">
    <location>
        <begin position="1"/>
        <end position="369"/>
    </location>
</feature>
<dbReference type="EMBL" id="QUMS01000001">
    <property type="protein sequence ID" value="REG10681.1"/>
    <property type="molecule type" value="Genomic_DNA"/>
</dbReference>
<comment type="caution">
    <text evidence="2">The sequence shown here is derived from an EMBL/GenBank/DDBJ whole genome shotgun (WGS) entry which is preliminary data.</text>
</comment>